<dbReference type="InterPro" id="IPR013078">
    <property type="entry name" value="His_Pase_superF_clade-1"/>
</dbReference>
<dbReference type="EMBL" id="CP073767">
    <property type="protein sequence ID" value="UWZ56844.1"/>
    <property type="molecule type" value="Genomic_DNA"/>
</dbReference>
<evidence type="ECO:0000256" key="2">
    <source>
        <dbReference type="SAM" id="MobiDB-lite"/>
    </source>
</evidence>
<dbReference type="Gene3D" id="3.40.50.1240">
    <property type="entry name" value="Phosphoglycerate mutase-like"/>
    <property type="match status" value="1"/>
</dbReference>
<protein>
    <submittedName>
        <fullName evidence="3">Histidine phosphatase family protein</fullName>
    </submittedName>
</protein>
<reference evidence="3" key="1">
    <citation type="submission" date="2021-04" db="EMBL/GenBank/DDBJ databases">
        <title>Dactylosporangium aurantiacum NRRL B-8018 full assembly.</title>
        <authorList>
            <person name="Hartkoorn R.C."/>
            <person name="Beaudoing E."/>
            <person name="Hot D."/>
        </authorList>
    </citation>
    <scope>NUCLEOTIDE SEQUENCE</scope>
    <source>
        <strain evidence="3">NRRL B-8018</strain>
    </source>
</reference>
<proteinExistence type="predicted"/>
<dbReference type="PANTHER" id="PTHR20935">
    <property type="entry name" value="PHOSPHOGLYCERATE MUTASE-RELATED"/>
    <property type="match status" value="1"/>
</dbReference>
<dbReference type="Proteomes" id="UP001058003">
    <property type="component" value="Chromosome"/>
</dbReference>
<keyword evidence="1" id="KW-0378">Hydrolase</keyword>
<sequence length="318" mass="34066">MPRTTLYLARHGHADGDTPGSALTAEGRAQAGRLGHRLRGVPFTAVHHSPLRRAAETAAILAAYLPGVPVHACDLVTDRTPVPSPGREPDYPQRYRSWLDQVPPAERDPDAAALHDAVTRLLAVGAEDRTDLLVTHNFVIGWFVRHVLDACSAARAMPTSPPAATWWAAYGSVARVRGSFQDARSMTTEARSLRSAVSSRGHQSQWCTPSITLDSRREAARRSAYSTHELYPPVRATAHPRRADHADQEPVRARDDRAGGVQVALDRSAGPAAGGARSAGPAGGCGCEPFRCTGCGCSGPLRSTPRAARRFRPCSARS</sequence>
<dbReference type="AlphaFoldDB" id="A0A9Q9MHK2"/>
<dbReference type="RefSeq" id="WP_081971025.1">
    <property type="nucleotide sequence ID" value="NZ_CP073767.1"/>
</dbReference>
<dbReference type="InterPro" id="IPR029033">
    <property type="entry name" value="His_PPase_superfam"/>
</dbReference>
<dbReference type="GO" id="GO:0016787">
    <property type="term" value="F:hydrolase activity"/>
    <property type="evidence" value="ECO:0007669"/>
    <property type="project" value="UniProtKB-KW"/>
</dbReference>
<gene>
    <name evidence="3" type="ORF">Daura_12085</name>
</gene>
<evidence type="ECO:0000313" key="3">
    <source>
        <dbReference type="EMBL" id="UWZ56844.1"/>
    </source>
</evidence>
<dbReference type="PANTHER" id="PTHR20935:SF0">
    <property type="entry name" value="SERINE_THREONINE-PROTEIN PHOSPHATASE PGAM5, MITOCHONDRIAL"/>
    <property type="match status" value="1"/>
</dbReference>
<evidence type="ECO:0000313" key="4">
    <source>
        <dbReference type="Proteomes" id="UP001058003"/>
    </source>
</evidence>
<dbReference type="KEGG" id="daur:Daura_12085"/>
<accession>A0A9Q9MHK2</accession>
<name>A0A9Q9MHK2_9ACTN</name>
<dbReference type="SMART" id="SM00855">
    <property type="entry name" value="PGAM"/>
    <property type="match status" value="1"/>
</dbReference>
<dbReference type="Pfam" id="PF00300">
    <property type="entry name" value="His_Phos_1"/>
    <property type="match status" value="1"/>
</dbReference>
<dbReference type="SUPFAM" id="SSF53254">
    <property type="entry name" value="Phosphoglycerate mutase-like"/>
    <property type="match status" value="1"/>
</dbReference>
<feature type="region of interest" description="Disordered" evidence="2">
    <location>
        <begin position="237"/>
        <end position="258"/>
    </location>
</feature>
<dbReference type="InterPro" id="IPR051021">
    <property type="entry name" value="Mito_Ser/Thr_phosphatase"/>
</dbReference>
<feature type="compositionally biased region" description="Basic and acidic residues" evidence="2">
    <location>
        <begin position="241"/>
        <end position="258"/>
    </location>
</feature>
<dbReference type="CDD" id="cd07067">
    <property type="entry name" value="HP_PGM_like"/>
    <property type="match status" value="1"/>
</dbReference>
<evidence type="ECO:0000256" key="1">
    <source>
        <dbReference type="ARBA" id="ARBA00022801"/>
    </source>
</evidence>
<organism evidence="3 4">
    <name type="scientific">Dactylosporangium aurantiacum</name>
    <dbReference type="NCBI Taxonomy" id="35754"/>
    <lineage>
        <taxon>Bacteria</taxon>
        <taxon>Bacillati</taxon>
        <taxon>Actinomycetota</taxon>
        <taxon>Actinomycetes</taxon>
        <taxon>Micromonosporales</taxon>
        <taxon>Micromonosporaceae</taxon>
        <taxon>Dactylosporangium</taxon>
    </lineage>
</organism>
<keyword evidence="4" id="KW-1185">Reference proteome</keyword>
<dbReference type="OrthoDB" id="9800841at2"/>